<gene>
    <name evidence="2" type="ORF">ABID28_001592</name>
</gene>
<keyword evidence="1" id="KW-0472">Membrane</keyword>
<feature type="transmembrane region" description="Helical" evidence="1">
    <location>
        <begin position="155"/>
        <end position="177"/>
    </location>
</feature>
<feature type="transmembrane region" description="Helical" evidence="1">
    <location>
        <begin position="183"/>
        <end position="202"/>
    </location>
</feature>
<reference evidence="2 3" key="1">
    <citation type="submission" date="2024-06" db="EMBL/GenBank/DDBJ databases">
        <title>Genomic Encyclopedia of Type Strains, Phase IV (KMG-IV): sequencing the most valuable type-strain genomes for metagenomic binning, comparative biology and taxonomic classification.</title>
        <authorList>
            <person name="Goeker M."/>
        </authorList>
    </citation>
    <scope>NUCLEOTIDE SEQUENCE [LARGE SCALE GENOMIC DNA]</scope>
    <source>
        <strain evidence="2 3">DSM 28302</strain>
    </source>
</reference>
<feature type="transmembrane region" description="Helical" evidence="1">
    <location>
        <begin position="112"/>
        <end position="134"/>
    </location>
</feature>
<comment type="caution">
    <text evidence="2">The sequence shown here is derived from an EMBL/GenBank/DDBJ whole genome shotgun (WGS) entry which is preliminary data.</text>
</comment>
<keyword evidence="3" id="KW-1185">Reference proteome</keyword>
<dbReference type="PIRSF" id="PIRSF033111">
    <property type="entry name" value="UCP033111"/>
    <property type="match status" value="1"/>
</dbReference>
<dbReference type="EMBL" id="JBEPLN010000032">
    <property type="protein sequence ID" value="MET3634931.1"/>
    <property type="molecule type" value="Genomic_DNA"/>
</dbReference>
<protein>
    <submittedName>
        <fullName evidence="2">Membrane-anchored protein</fullName>
    </submittedName>
</protein>
<keyword evidence="1" id="KW-0812">Transmembrane</keyword>
<dbReference type="RefSeq" id="WP_354369660.1">
    <property type="nucleotide sequence ID" value="NZ_JBEPLN010000032.1"/>
</dbReference>
<feature type="transmembrane region" description="Helical" evidence="1">
    <location>
        <begin position="83"/>
        <end position="106"/>
    </location>
</feature>
<sequence length="216" mass="24264">MENLTKKNQEFIHIAKNQLHKDGKSTEEIQAIIDDIMPNILEQQNKGIPARTFLGAPTAWAATFTQQETTTQSTTEPKNTKPLFMWTDSALFFLGLVSLIQGFLALTNSNQIPYGIFTLLATGLAGGGVMYLTYHFFYRHLGKERSQRPNFWKNLGLLTLSFAGWVLLVSLVSLLPTQFNPQLPALLMVVLGAAAFAGRYFFKKHFNVQSSFTVER</sequence>
<dbReference type="Proteomes" id="UP001549037">
    <property type="component" value="Unassembled WGS sequence"/>
</dbReference>
<dbReference type="InterPro" id="IPR009214">
    <property type="entry name" value="DUF1129"/>
</dbReference>
<name>A0ABV2JJK4_9STRE</name>
<accession>A0ABV2JJK4</accession>
<dbReference type="Pfam" id="PF06570">
    <property type="entry name" value="DUF1129"/>
    <property type="match status" value="1"/>
</dbReference>
<evidence type="ECO:0000313" key="3">
    <source>
        <dbReference type="Proteomes" id="UP001549037"/>
    </source>
</evidence>
<organism evidence="2 3">
    <name type="scientific">Streptococcus porcorum</name>
    <dbReference type="NCBI Taxonomy" id="701526"/>
    <lineage>
        <taxon>Bacteria</taxon>
        <taxon>Bacillati</taxon>
        <taxon>Bacillota</taxon>
        <taxon>Bacilli</taxon>
        <taxon>Lactobacillales</taxon>
        <taxon>Streptococcaceae</taxon>
        <taxon>Streptococcus</taxon>
    </lineage>
</organism>
<keyword evidence="1" id="KW-1133">Transmembrane helix</keyword>
<proteinExistence type="predicted"/>
<evidence type="ECO:0000256" key="1">
    <source>
        <dbReference type="SAM" id="Phobius"/>
    </source>
</evidence>
<evidence type="ECO:0000313" key="2">
    <source>
        <dbReference type="EMBL" id="MET3634931.1"/>
    </source>
</evidence>